<accession>A0A5J4RNC5</accession>
<gene>
    <name evidence="3" type="ORF">EZS27_016640</name>
</gene>
<sequence>MGYVVLHLKKASGNDAGTSAHIERTIHPKNADESRTHLNRELIGFPEGVKNRTEAIQHRIENVGITHKIGKNQVRAIGIMLSGSPDDMKRIEDTGHLNDWCADSVDRLEKTFGAENLVSAVLHRDETTPHIHATVVPIVTGERRKAREEKSTEGKKKYRKKNPNAARLCTDDVMARDKLKGYQDSYAQKMQVYGLQRGIEGSQARHINTGQYYRELYVKNENLKEEIEDLQEQKEATREEVRHVYDLKDEARDKFLTMDEYVRRKDNELSIIETKLQKAKQEYEPYKAQEELNLIHELFPMMKEQLQIADLCQRVGFTIEAIKQLLRGITITIHSGKLYSPEHDQRFEAKDAQVKIEKEPDYQNKLRLNLNEMNILEWFKLKYKELQQRMGLNTCYNPPKNKGVKL</sequence>
<dbReference type="Pfam" id="PF01076">
    <property type="entry name" value="Mob_Pre"/>
    <property type="match status" value="1"/>
</dbReference>
<dbReference type="EMBL" id="SNRY01000928">
    <property type="protein sequence ID" value="KAA6335104.1"/>
    <property type="molecule type" value="Genomic_DNA"/>
</dbReference>
<dbReference type="AlphaFoldDB" id="A0A5J4RNC5"/>
<dbReference type="CDD" id="cd17242">
    <property type="entry name" value="MobM_relaxase"/>
    <property type="match status" value="1"/>
</dbReference>
<dbReference type="GO" id="GO:0003677">
    <property type="term" value="F:DNA binding"/>
    <property type="evidence" value="ECO:0007669"/>
    <property type="project" value="InterPro"/>
</dbReference>
<organism evidence="3">
    <name type="scientific">termite gut metagenome</name>
    <dbReference type="NCBI Taxonomy" id="433724"/>
    <lineage>
        <taxon>unclassified sequences</taxon>
        <taxon>metagenomes</taxon>
        <taxon>organismal metagenomes</taxon>
    </lineage>
</organism>
<dbReference type="Gene3D" id="3.30.930.30">
    <property type="match status" value="1"/>
</dbReference>
<reference evidence="3" key="1">
    <citation type="submission" date="2019-03" db="EMBL/GenBank/DDBJ databases">
        <title>Single cell metagenomics reveals metabolic interactions within the superorganism composed of flagellate Streblomastix strix and complex community of Bacteroidetes bacteria on its surface.</title>
        <authorList>
            <person name="Treitli S.C."/>
            <person name="Kolisko M."/>
            <person name="Husnik F."/>
            <person name="Keeling P."/>
            <person name="Hampl V."/>
        </authorList>
    </citation>
    <scope>NUCLEOTIDE SEQUENCE</scope>
    <source>
        <strain evidence="3">STM</strain>
    </source>
</reference>
<evidence type="ECO:0000256" key="1">
    <source>
        <dbReference type="SAM" id="Coils"/>
    </source>
</evidence>
<feature type="compositionally biased region" description="Basic and acidic residues" evidence="2">
    <location>
        <begin position="143"/>
        <end position="155"/>
    </location>
</feature>
<protein>
    <submittedName>
        <fullName evidence="3">Plasmid recombination enzyme</fullName>
    </submittedName>
</protein>
<dbReference type="GO" id="GO:0006310">
    <property type="term" value="P:DNA recombination"/>
    <property type="evidence" value="ECO:0007669"/>
    <property type="project" value="InterPro"/>
</dbReference>
<dbReference type="NCBIfam" id="NF041497">
    <property type="entry name" value="MobV"/>
    <property type="match status" value="1"/>
</dbReference>
<comment type="caution">
    <text evidence="3">The sequence shown here is derived from an EMBL/GenBank/DDBJ whole genome shotgun (WGS) entry which is preliminary data.</text>
</comment>
<evidence type="ECO:0000313" key="3">
    <source>
        <dbReference type="EMBL" id="KAA6335104.1"/>
    </source>
</evidence>
<keyword evidence="1" id="KW-0175">Coiled coil</keyword>
<dbReference type="InterPro" id="IPR001668">
    <property type="entry name" value="Mob_Pre"/>
</dbReference>
<evidence type="ECO:0000256" key="2">
    <source>
        <dbReference type="SAM" id="MobiDB-lite"/>
    </source>
</evidence>
<feature type="region of interest" description="Disordered" evidence="2">
    <location>
        <begin position="143"/>
        <end position="162"/>
    </location>
</feature>
<proteinExistence type="predicted"/>
<feature type="coiled-coil region" evidence="1">
    <location>
        <begin position="213"/>
        <end position="282"/>
    </location>
</feature>
<name>A0A5J4RNC5_9ZZZZ</name>